<dbReference type="Proteomes" id="UP001139981">
    <property type="component" value="Unassembled WGS sequence"/>
</dbReference>
<feature type="non-terminal residue" evidence="1">
    <location>
        <position position="430"/>
    </location>
</feature>
<evidence type="ECO:0000313" key="1">
    <source>
        <dbReference type="EMBL" id="KAJ2882955.1"/>
    </source>
</evidence>
<protein>
    <submittedName>
        <fullName evidence="1">UV-damaged DNA-binding protein rad7</fullName>
    </submittedName>
</protein>
<keyword evidence="2" id="KW-1185">Reference proteome</keyword>
<comment type="caution">
    <text evidence="1">The sequence shown here is derived from an EMBL/GenBank/DDBJ whole genome shotgun (WGS) entry which is preliminary data.</text>
</comment>
<evidence type="ECO:0000313" key="2">
    <source>
        <dbReference type="Proteomes" id="UP001139981"/>
    </source>
</evidence>
<gene>
    <name evidence="1" type="primary">RAD7</name>
    <name evidence="1" type="ORF">IWW38_005599</name>
</gene>
<name>A0ACC1LVE1_9FUNG</name>
<organism evidence="1 2">
    <name type="scientific">Coemansia aciculifera</name>
    <dbReference type="NCBI Taxonomy" id="417176"/>
    <lineage>
        <taxon>Eukaryota</taxon>
        <taxon>Fungi</taxon>
        <taxon>Fungi incertae sedis</taxon>
        <taxon>Zoopagomycota</taxon>
        <taxon>Kickxellomycotina</taxon>
        <taxon>Kickxellomycetes</taxon>
        <taxon>Kickxellales</taxon>
        <taxon>Kickxellaceae</taxon>
        <taxon>Coemansia</taxon>
    </lineage>
</organism>
<sequence length="430" mass="46032">AALGVGSSRMAAAAAAAAAASKGKGKGKAKKKKKAYSSSEESDSYDDASKDPSSGLNRSSARKGGKMKDCSVCGRRFLMRTEPKAGERLLCVNCRRSVDKTQGEAASVAKRARAVAVAALPKRRRLKKTADGLLELEPGLPTLQDLCVQAIAKHVDQVESFGDLSAASLDKLCRIVCKMRVLDEHTLALFLGADRGALVLYDCTRLASDALKRIVEMAPNVRTLALEYCGRLDDGVLGTFGPGLEHLASVRLEGAFLVSDVAWAVFLRECGPRLRSFHVRFAGFGAKAMRALVTHCEALEDLRVSECTDFDDACLAMLAPPLTETEEELQEHERLVRDGGALPVAAWRPLSRVNCLDVGRPHLPMTSSTALRVVATLGPILQVLDLSGFRDIDDDFLRRGLEPHCSSSSSLGLRELGLAECNGISAAALA</sequence>
<feature type="non-terminal residue" evidence="1">
    <location>
        <position position="1"/>
    </location>
</feature>
<dbReference type="EMBL" id="JANBVB010002713">
    <property type="protein sequence ID" value="KAJ2882955.1"/>
    <property type="molecule type" value="Genomic_DNA"/>
</dbReference>
<proteinExistence type="predicted"/>
<accession>A0ACC1LVE1</accession>
<reference evidence="1" key="1">
    <citation type="submission" date="2022-07" db="EMBL/GenBank/DDBJ databases">
        <title>Phylogenomic reconstructions and comparative analyses of Kickxellomycotina fungi.</title>
        <authorList>
            <person name="Reynolds N.K."/>
            <person name="Stajich J.E."/>
            <person name="Barry K."/>
            <person name="Grigoriev I.V."/>
            <person name="Crous P."/>
            <person name="Smith M.E."/>
        </authorList>
    </citation>
    <scope>NUCLEOTIDE SEQUENCE</scope>
    <source>
        <strain evidence="1">CBS 190363</strain>
    </source>
</reference>
<keyword evidence="1" id="KW-0238">DNA-binding</keyword>